<reference evidence="3 4" key="1">
    <citation type="submission" date="2019-08" db="EMBL/GenBank/DDBJ databases">
        <title>Lentzea from Indian Himalayas.</title>
        <authorList>
            <person name="Mandal S."/>
            <person name="Mallick Gupta A."/>
            <person name="Maiti P.K."/>
            <person name="Sarkar J."/>
            <person name="Mandal S."/>
        </authorList>
    </citation>
    <scope>NUCLEOTIDE SEQUENCE [LARGE SCALE GENOMIC DNA]</scope>
    <source>
        <strain evidence="3 4">PSKA42</strain>
    </source>
</reference>
<name>A0ABX1FD08_9PSEU</name>
<keyword evidence="4" id="KW-1185">Reference proteome</keyword>
<dbReference type="Pfam" id="PF26136">
    <property type="entry name" value="SCO6045_C"/>
    <property type="match status" value="1"/>
</dbReference>
<accession>A0ABX1FD08</accession>
<comment type="caution">
    <text evidence="3">The sequence shown here is derived from an EMBL/GenBank/DDBJ whole genome shotgun (WGS) entry which is preliminary data.</text>
</comment>
<proteinExistence type="predicted"/>
<evidence type="ECO:0000313" key="4">
    <source>
        <dbReference type="Proteomes" id="UP001515943"/>
    </source>
</evidence>
<dbReference type="Proteomes" id="UP001515943">
    <property type="component" value="Unassembled WGS sequence"/>
</dbReference>
<feature type="domain" description="SCO6045-like C-terminal" evidence="2">
    <location>
        <begin position="24"/>
        <end position="111"/>
    </location>
</feature>
<evidence type="ECO:0000313" key="3">
    <source>
        <dbReference type="EMBL" id="NKE56606.1"/>
    </source>
</evidence>
<dbReference type="EMBL" id="VSRL01000016">
    <property type="protein sequence ID" value="NKE56606.1"/>
    <property type="molecule type" value="Genomic_DNA"/>
</dbReference>
<sequence length="129" mass="14431">MDEERVDSPQPSGNDPSAARERLAAQQSELLNALLANGPAPAGFDEQRLGVERRALLSKRRGIVRMLAPDVADELGDRFRPLFDAYAVEHPRRAGSRAREDAASFAEWCRAAGELSVKRKARWKFWQSN</sequence>
<gene>
    <name evidence="3" type="ORF">FXN61_07075</name>
</gene>
<organism evidence="3 4">
    <name type="scientific">Lentzea indica</name>
    <dbReference type="NCBI Taxonomy" id="2604800"/>
    <lineage>
        <taxon>Bacteria</taxon>
        <taxon>Bacillati</taxon>
        <taxon>Actinomycetota</taxon>
        <taxon>Actinomycetes</taxon>
        <taxon>Pseudonocardiales</taxon>
        <taxon>Pseudonocardiaceae</taxon>
        <taxon>Lentzea</taxon>
    </lineage>
</organism>
<feature type="region of interest" description="Disordered" evidence="1">
    <location>
        <begin position="1"/>
        <end position="22"/>
    </location>
</feature>
<protein>
    <recommendedName>
        <fullName evidence="2">SCO6045-like C-terminal domain-containing protein</fullName>
    </recommendedName>
</protein>
<evidence type="ECO:0000256" key="1">
    <source>
        <dbReference type="SAM" id="MobiDB-lite"/>
    </source>
</evidence>
<evidence type="ECO:0000259" key="2">
    <source>
        <dbReference type="Pfam" id="PF26136"/>
    </source>
</evidence>
<dbReference type="InterPro" id="IPR058711">
    <property type="entry name" value="SCO6045-like_C"/>
</dbReference>